<gene>
    <name evidence="3" type="ORF">MAIT1_02804</name>
    <name evidence="2" type="ORF">MIIT1_02804</name>
</gene>
<dbReference type="EMBL" id="KF933436">
    <property type="protein sequence ID" value="AHG23897.1"/>
    <property type="molecule type" value="Genomic_DNA"/>
</dbReference>
<name>W0LN69_9PROT</name>
<reference evidence="3 4" key="2">
    <citation type="journal article" date="2016" name="BMC Genomics">
        <title>Combined genomic and structural analyses of a cultured magnetotactic bacterium reveals its niche adaptation to a dynamic environment.</title>
        <authorList>
            <person name="Araujo A.C."/>
            <person name="Morillo V."/>
            <person name="Cypriano J."/>
            <person name="Teixeira L.C."/>
            <person name="Leao P."/>
            <person name="Lyra S."/>
            <person name="Almeida L.G."/>
            <person name="Bazylinski D.A."/>
            <person name="Vasconcellos A.T."/>
            <person name="Abreu F."/>
            <person name="Lins U."/>
        </authorList>
    </citation>
    <scope>NUCLEOTIDE SEQUENCE [LARGE SCALE GENOMIC DNA]</scope>
    <source>
        <strain evidence="3 4">IT-1</strain>
    </source>
</reference>
<organism evidence="2">
    <name type="scientific">Magnetofaba australis IT-1</name>
    <dbReference type="NCBI Taxonomy" id="1434232"/>
    <lineage>
        <taxon>Bacteria</taxon>
        <taxon>Pseudomonadati</taxon>
        <taxon>Pseudomonadota</taxon>
        <taxon>Magnetococcia</taxon>
        <taxon>Magnetococcales</taxon>
        <taxon>Magnetococcaceae</taxon>
        <taxon>Magnetofaba</taxon>
    </lineage>
</organism>
<dbReference type="AlphaFoldDB" id="W0LN69"/>
<accession>W0LN69</accession>
<dbReference type="Gene3D" id="1.20.120.30">
    <property type="entry name" value="Aspartate receptor, ligand-binding domain"/>
    <property type="match status" value="1"/>
</dbReference>
<reference evidence="2" key="1">
    <citation type="journal article" date="2014" name="Front. Microbiol.">
        <title>Isolation, cultivation and genomic analysis of magnetosome biomineralization genes of a new genus of South-seeking magnetotactic cocci within the Alphaproteobacteria.</title>
        <authorList>
            <person name="Morillo V."/>
            <person name="Abreu F."/>
            <person name="Araujo A.C."/>
            <person name="de Almeida L.G."/>
            <person name="Enrich-Prast A."/>
            <person name="Farina M."/>
            <person name="de Vasconcelos A.T."/>
            <person name="Bazylinski D.A."/>
            <person name="Lins U."/>
        </authorList>
    </citation>
    <scope>NUCLEOTIDE SEQUENCE</scope>
    <source>
        <strain evidence="2">IT-1</strain>
    </source>
</reference>
<evidence type="ECO:0000313" key="3">
    <source>
        <dbReference type="EMBL" id="OSM08644.1"/>
    </source>
</evidence>
<dbReference type="RefSeq" id="WP_085440055.1">
    <property type="nucleotide sequence ID" value="NZ_LVJN01000004.1"/>
</dbReference>
<dbReference type="Proteomes" id="UP000194003">
    <property type="component" value="Unassembled WGS sequence"/>
</dbReference>
<evidence type="ECO:0000313" key="2">
    <source>
        <dbReference type="EMBL" id="AHG23897.1"/>
    </source>
</evidence>
<sequence length="140" mass="16470">MIDLSVARMVHLDYEARLEEAVRSGRVPVLTATRIDVSHHECELGRWLNRHGSERYREHLEILALNTWHKRFHIEAERSLRLVRSGQMREAAESLRDVRSASKEVIYLLTQLEYHLVQRSHGFKDLLDKPVRLLGRLIGR</sequence>
<dbReference type="EMBL" id="LVJN01000004">
    <property type="protein sequence ID" value="OSM08644.1"/>
    <property type="molecule type" value="Genomic_DNA"/>
</dbReference>
<protein>
    <submittedName>
        <fullName evidence="3">Putative methyl-accepting chemotaxis protein</fullName>
    </submittedName>
</protein>
<feature type="domain" description="Chemoreceptor zinc-binding" evidence="1">
    <location>
        <begin position="11"/>
        <end position="77"/>
    </location>
</feature>
<dbReference type="OrthoDB" id="7368514at2"/>
<dbReference type="Pfam" id="PF13682">
    <property type="entry name" value="CZB"/>
    <property type="match status" value="1"/>
</dbReference>
<dbReference type="STRING" id="1434232.MAIT1_02804"/>
<evidence type="ECO:0000259" key="1">
    <source>
        <dbReference type="Pfam" id="PF13682"/>
    </source>
</evidence>
<evidence type="ECO:0000313" key="4">
    <source>
        <dbReference type="Proteomes" id="UP000194003"/>
    </source>
</evidence>
<keyword evidence="4" id="KW-1185">Reference proteome</keyword>
<dbReference type="InterPro" id="IPR025991">
    <property type="entry name" value="Chemoreceptor_zinc-bind_dom"/>
</dbReference>
<proteinExistence type="predicted"/>